<dbReference type="EMBL" id="CAWUHB010000124">
    <property type="protein sequence ID" value="CAK7236781.1"/>
    <property type="molecule type" value="Genomic_DNA"/>
</dbReference>
<accession>A0ABP0D0J0</accession>
<dbReference type="PRINTS" id="PR00081">
    <property type="entry name" value="GDHRDH"/>
</dbReference>
<evidence type="ECO:0008006" key="5">
    <source>
        <dbReference type="Google" id="ProtNLM"/>
    </source>
</evidence>
<dbReference type="InterPro" id="IPR020904">
    <property type="entry name" value="Sc_DH/Rdtase_CS"/>
</dbReference>
<protein>
    <recommendedName>
        <fullName evidence="5">Short chain type dehydrogenase</fullName>
    </recommendedName>
</protein>
<dbReference type="PROSITE" id="PS00061">
    <property type="entry name" value="ADH_SHORT"/>
    <property type="match status" value="1"/>
</dbReference>
<comment type="caution">
    <text evidence="3">The sequence shown here is derived from an EMBL/GenBank/DDBJ whole genome shotgun (WGS) entry which is preliminary data.</text>
</comment>
<keyword evidence="2" id="KW-0521">NADP</keyword>
<evidence type="ECO:0000313" key="3">
    <source>
        <dbReference type="EMBL" id="CAK7236781.1"/>
    </source>
</evidence>
<dbReference type="InterPro" id="IPR036291">
    <property type="entry name" value="NAD(P)-bd_dom_sf"/>
</dbReference>
<dbReference type="InterPro" id="IPR002347">
    <property type="entry name" value="SDR_fam"/>
</dbReference>
<proteinExistence type="inferred from homology"/>
<dbReference type="Gene3D" id="3.40.50.720">
    <property type="entry name" value="NAD(P)-binding Rossmann-like Domain"/>
    <property type="match status" value="1"/>
</dbReference>
<evidence type="ECO:0000256" key="1">
    <source>
        <dbReference type="ARBA" id="ARBA00006484"/>
    </source>
</evidence>
<dbReference type="PANTHER" id="PTHR42760">
    <property type="entry name" value="SHORT-CHAIN DEHYDROGENASES/REDUCTASES FAMILY MEMBER"/>
    <property type="match status" value="1"/>
</dbReference>
<dbReference type="PRINTS" id="PR00080">
    <property type="entry name" value="SDRFAMILY"/>
</dbReference>
<evidence type="ECO:0000256" key="2">
    <source>
        <dbReference type="ARBA" id="ARBA00022857"/>
    </source>
</evidence>
<keyword evidence="4" id="KW-1185">Reference proteome</keyword>
<organism evidence="3 4">
    <name type="scientific">Sporothrix curviconia</name>
    <dbReference type="NCBI Taxonomy" id="1260050"/>
    <lineage>
        <taxon>Eukaryota</taxon>
        <taxon>Fungi</taxon>
        <taxon>Dikarya</taxon>
        <taxon>Ascomycota</taxon>
        <taxon>Pezizomycotina</taxon>
        <taxon>Sordariomycetes</taxon>
        <taxon>Sordariomycetidae</taxon>
        <taxon>Ophiostomatales</taxon>
        <taxon>Ophiostomataceae</taxon>
        <taxon>Sporothrix</taxon>
    </lineage>
</organism>
<dbReference type="Proteomes" id="UP001642405">
    <property type="component" value="Unassembled WGS sequence"/>
</dbReference>
<dbReference type="SUPFAM" id="SSF51735">
    <property type="entry name" value="NAD(P)-binding Rossmann-fold domains"/>
    <property type="match status" value="1"/>
</dbReference>
<gene>
    <name evidence="3" type="ORF">SCUCBS95973_009727</name>
</gene>
<sequence>MADVADYPVYPDLKGKVALVLGIGQARIPGSDNAAATPTSWGNGAAIAWMLARNGVLLFACDIDLAAAQHTAERVHAAYPDAVVDVQRADVTRAADIQALVDACLARHGGRIDILVNNVGATAAGDPATMAEHVWDAQISLNLKSVYLSMHAVLPIMEKQATGGAIINNASIAGVRFLGKPQVAYNAAKAAVIQLTKVTGCLYAARGVRVNALAPGLMFTPLVERMASSSDPDEQATFNKITQHNVPMGRMGTAWDVATAAAFLASNRAAGYITSQTLVVDGGLTSSTGTGFGQ</sequence>
<comment type="similarity">
    <text evidence="1">Belongs to the short-chain dehydrogenases/reductases (SDR) family.</text>
</comment>
<reference evidence="3 4" key="1">
    <citation type="submission" date="2024-01" db="EMBL/GenBank/DDBJ databases">
        <authorList>
            <person name="Allen C."/>
            <person name="Tagirdzhanova G."/>
        </authorList>
    </citation>
    <scope>NUCLEOTIDE SEQUENCE [LARGE SCALE GENOMIC DNA]</scope>
</reference>
<evidence type="ECO:0000313" key="4">
    <source>
        <dbReference type="Proteomes" id="UP001642405"/>
    </source>
</evidence>
<name>A0ABP0D0J0_9PEZI</name>
<dbReference type="Pfam" id="PF13561">
    <property type="entry name" value="adh_short_C2"/>
    <property type="match status" value="1"/>
</dbReference>